<dbReference type="OrthoDB" id="47172at2759"/>
<dbReference type="EMBL" id="KL197715">
    <property type="protein sequence ID" value="KDQ59576.1"/>
    <property type="molecule type" value="Genomic_DNA"/>
</dbReference>
<dbReference type="InterPro" id="IPR003347">
    <property type="entry name" value="JmjC_dom"/>
</dbReference>
<dbReference type="Gene3D" id="2.60.120.650">
    <property type="entry name" value="Cupin"/>
    <property type="match status" value="1"/>
</dbReference>
<reference evidence="4" key="1">
    <citation type="journal article" date="2014" name="Proc. Natl. Acad. Sci. U.S.A.">
        <title>Extensive sampling of basidiomycete genomes demonstrates inadequacy of the white-rot/brown-rot paradigm for wood decay fungi.</title>
        <authorList>
            <person name="Riley R."/>
            <person name="Salamov A.A."/>
            <person name="Brown D.W."/>
            <person name="Nagy L.G."/>
            <person name="Floudas D."/>
            <person name="Held B.W."/>
            <person name="Levasseur A."/>
            <person name="Lombard V."/>
            <person name="Morin E."/>
            <person name="Otillar R."/>
            <person name="Lindquist E.A."/>
            <person name="Sun H."/>
            <person name="LaButti K.M."/>
            <person name="Schmutz J."/>
            <person name="Jabbour D."/>
            <person name="Luo H."/>
            <person name="Baker S.E."/>
            <person name="Pisabarro A.G."/>
            <person name="Walton J.D."/>
            <person name="Blanchette R.A."/>
            <person name="Henrissat B."/>
            <person name="Martin F."/>
            <person name="Cullen D."/>
            <person name="Hibbett D.S."/>
            <person name="Grigoriev I.V."/>
        </authorList>
    </citation>
    <scope>NUCLEOTIDE SEQUENCE [LARGE SCALE GENOMIC DNA]</scope>
    <source>
        <strain evidence="4">MUCL 33604</strain>
    </source>
</reference>
<organism evidence="3 4">
    <name type="scientific">Jaapia argillacea MUCL 33604</name>
    <dbReference type="NCBI Taxonomy" id="933084"/>
    <lineage>
        <taxon>Eukaryota</taxon>
        <taxon>Fungi</taxon>
        <taxon>Dikarya</taxon>
        <taxon>Basidiomycota</taxon>
        <taxon>Agaricomycotina</taxon>
        <taxon>Agaricomycetes</taxon>
        <taxon>Agaricomycetidae</taxon>
        <taxon>Jaapiales</taxon>
        <taxon>Jaapiaceae</taxon>
        <taxon>Jaapia</taxon>
    </lineage>
</organism>
<keyword evidence="4" id="KW-1185">Reference proteome</keyword>
<dbReference type="AlphaFoldDB" id="A0A067QAF7"/>
<evidence type="ECO:0000313" key="4">
    <source>
        <dbReference type="Proteomes" id="UP000027265"/>
    </source>
</evidence>
<sequence length="465" mass="53031">MPQTAPCPDELLIVLAHRLHQEYQPDIADLLPCGRETVDRLRSAVQDLLDGRPKQALLNELEALIDFAHETMSTFSRQPNLCWRRLYTDACIFRSLASAETTDDKLALSCISWLDRAIVIAGAPGEGRLGLIYDLIDQIQSHYMPTTPYCAKSSHEPLPTNSILALPPSASSRVPHLESPPSMSTFRNHYSHQPFILTGYIRDWPAMTEHPWQSPQYLRSVSGPGRIVPIEIGNDYRAEDWTQEMMDWDKFLGFLFDPHKDTPVFYLAQHNLFLQFPKLRSDIVVPDYVYASLRPPPNFPDYEPPRNEEELVLNAWLGPKGTISPAHTDPYFNFYGSFYFRHDSRPRPYSHAAQVVGRKTVWLAPPSTTPYMYPYPPSSSNQDHPHNPAANTTCPSMSNTSRVDVFANAGVAEEESRRQYPLFWKHVVPKAMSVTLEPGDILFFPPGWWHALRSEDVSFSVSMWF</sequence>
<name>A0A067QAF7_9AGAM</name>
<accession>A0A067QAF7</accession>
<gene>
    <name evidence="3" type="ORF">JAAARDRAFT_68205</name>
</gene>
<dbReference type="PANTHER" id="PTHR12461:SF94">
    <property type="entry name" value="JMJC DOMAIN-CONTAINING PROTEIN"/>
    <property type="match status" value="1"/>
</dbReference>
<feature type="region of interest" description="Disordered" evidence="1">
    <location>
        <begin position="378"/>
        <end position="397"/>
    </location>
</feature>
<dbReference type="InterPro" id="IPR041667">
    <property type="entry name" value="Cupin_8"/>
</dbReference>
<dbReference type="HOGENOM" id="CLU_016785_0_1_1"/>
<dbReference type="Proteomes" id="UP000027265">
    <property type="component" value="Unassembled WGS sequence"/>
</dbReference>
<dbReference type="PANTHER" id="PTHR12461">
    <property type="entry name" value="HYPOXIA-INDUCIBLE FACTOR 1 ALPHA INHIBITOR-RELATED"/>
    <property type="match status" value="1"/>
</dbReference>
<dbReference type="PROSITE" id="PS51184">
    <property type="entry name" value="JMJC"/>
    <property type="match status" value="1"/>
</dbReference>
<dbReference type="STRING" id="933084.A0A067QAF7"/>
<dbReference type="SUPFAM" id="SSF51197">
    <property type="entry name" value="Clavaminate synthase-like"/>
    <property type="match status" value="1"/>
</dbReference>
<evidence type="ECO:0000256" key="1">
    <source>
        <dbReference type="SAM" id="MobiDB-lite"/>
    </source>
</evidence>
<dbReference type="CDD" id="cd02208">
    <property type="entry name" value="cupin_RmlC-like"/>
    <property type="match status" value="1"/>
</dbReference>
<dbReference type="Pfam" id="PF13621">
    <property type="entry name" value="Cupin_8"/>
    <property type="match status" value="1"/>
</dbReference>
<dbReference type="InParanoid" id="A0A067QAF7"/>
<protein>
    <recommendedName>
        <fullName evidence="2">JmjC domain-containing protein</fullName>
    </recommendedName>
</protein>
<feature type="domain" description="JmjC" evidence="2">
    <location>
        <begin position="265"/>
        <end position="465"/>
    </location>
</feature>
<evidence type="ECO:0000313" key="3">
    <source>
        <dbReference type="EMBL" id="KDQ59576.1"/>
    </source>
</evidence>
<evidence type="ECO:0000259" key="2">
    <source>
        <dbReference type="PROSITE" id="PS51184"/>
    </source>
</evidence>
<proteinExistence type="predicted"/>